<reference evidence="1" key="1">
    <citation type="submission" date="2020-02" db="EMBL/GenBank/DDBJ databases">
        <authorList>
            <person name="Palmer J.M."/>
        </authorList>
    </citation>
    <scope>NUCLEOTIDE SEQUENCE</scope>
    <source>
        <strain evidence="1">EPUS1.4</strain>
        <tissue evidence="1">Thallus</tissue>
    </source>
</reference>
<name>A0A8H7A7B2_9EURO</name>
<comment type="caution">
    <text evidence="1">The sequence shown here is derived from an EMBL/GenBank/DDBJ whole genome shotgun (WGS) entry which is preliminary data.</text>
</comment>
<keyword evidence="2" id="KW-1185">Reference proteome</keyword>
<organism evidence="1 2">
    <name type="scientific">Endocarpon pusillum</name>
    <dbReference type="NCBI Taxonomy" id="364733"/>
    <lineage>
        <taxon>Eukaryota</taxon>
        <taxon>Fungi</taxon>
        <taxon>Dikarya</taxon>
        <taxon>Ascomycota</taxon>
        <taxon>Pezizomycotina</taxon>
        <taxon>Eurotiomycetes</taxon>
        <taxon>Chaetothyriomycetidae</taxon>
        <taxon>Verrucariales</taxon>
        <taxon>Verrucariaceae</taxon>
        <taxon>Endocarpon</taxon>
    </lineage>
</organism>
<dbReference type="SUPFAM" id="SSF82199">
    <property type="entry name" value="SET domain"/>
    <property type="match status" value="1"/>
</dbReference>
<gene>
    <name evidence="1" type="ORF">GJ744_002944</name>
</gene>
<dbReference type="PANTHER" id="PTHR13271:SF135">
    <property type="entry name" value="SET DOMAIN PROTEIN (AFU_ORTHOLOGUE AFUA_4G11040)"/>
    <property type="match status" value="1"/>
</dbReference>
<sequence>MSLQNHHSLVRWMSSNRGYLHPNIELAFDVEKGFHARVIAGRSVKAGSCVARCSTTTSLSVLNALHTPPFSCRGTRFPSAFLRYQDIAIVQCFFLMEQWILQESSWWAPYLSTLPKPDDIEALCFTDQEEDLASLKGTNLENAIKKQLDLWRDQYSKGMEQLRKLEWPNAMNGKYTWALFRWASTMFGSRSFTSQVLSNTLPADKARPMGHLDPDHEVLSNLFEDGFAVLLPLLDLLNYRPFSKVEWQAGLNEIGLQVLESFDGGQEVCNNYGPRDNEALMLGYGFAVSANPFDHYSVGFKVPPGSPLEEARRWRATQSLKAKKKGKADERYRYYIFNSEHPRAKAGHCLETSIFSQDLFESISILSANIRELQSDRFRATGTILEWDIRGMTDRRQCRNLLHTLCQLRLECTNRLELLRMNMSRSGNGSKPTMSQKQQYAEIYSNSQLVILETAALLCRYCILRAQTASKEDTLIISSAAAAERIPHTSPAVTNVQHLVHSMRSAIGFRTLFSFSVAVDLLPETLALKVRNAAEAVIKALERKAQASFSQPLAVYNQLPEKIKFSFLLAALRKAYTDRSDMLPKPFKAWIRDLQSWYAFDDPFWNGPTEDFVPTLELWMEATDRLVPETCDPIMNDVWSDPQMICWAWNVQEEEGLFSDTAVSDSNGNGAVCQPATYLLCIPGEHLSNRSLD</sequence>
<dbReference type="EMBL" id="JAACFV010000154">
    <property type="protein sequence ID" value="KAF7503970.1"/>
    <property type="molecule type" value="Genomic_DNA"/>
</dbReference>
<dbReference type="InterPro" id="IPR050600">
    <property type="entry name" value="SETD3_SETD6_MTase"/>
</dbReference>
<evidence type="ECO:0000313" key="2">
    <source>
        <dbReference type="Proteomes" id="UP000606974"/>
    </source>
</evidence>
<accession>A0A8H7A7B2</accession>
<evidence type="ECO:0000313" key="1">
    <source>
        <dbReference type="EMBL" id="KAF7503970.1"/>
    </source>
</evidence>
<evidence type="ECO:0008006" key="3">
    <source>
        <dbReference type="Google" id="ProtNLM"/>
    </source>
</evidence>
<proteinExistence type="predicted"/>
<dbReference type="InterPro" id="IPR046341">
    <property type="entry name" value="SET_dom_sf"/>
</dbReference>
<dbReference type="GO" id="GO:0016279">
    <property type="term" value="F:protein-lysine N-methyltransferase activity"/>
    <property type="evidence" value="ECO:0007669"/>
    <property type="project" value="TreeGrafter"/>
</dbReference>
<dbReference type="Proteomes" id="UP000606974">
    <property type="component" value="Unassembled WGS sequence"/>
</dbReference>
<protein>
    <recommendedName>
        <fullName evidence="3">SET domain-containing protein</fullName>
    </recommendedName>
</protein>
<dbReference type="OrthoDB" id="42889at2759"/>
<dbReference type="AlphaFoldDB" id="A0A8H7A7B2"/>
<dbReference type="PANTHER" id="PTHR13271">
    <property type="entry name" value="UNCHARACTERIZED PUTATIVE METHYLTRANSFERASE"/>
    <property type="match status" value="1"/>
</dbReference>
<dbReference type="Gene3D" id="3.90.1410.10">
    <property type="entry name" value="set domain protein methyltransferase, domain 1"/>
    <property type="match status" value="1"/>
</dbReference>